<evidence type="ECO:0000256" key="5">
    <source>
        <dbReference type="ARBA" id="ARBA00022723"/>
    </source>
</evidence>
<keyword evidence="10" id="KW-1185">Reference proteome</keyword>
<gene>
    <name evidence="9" type="ORF">NDU88_012280</name>
</gene>
<evidence type="ECO:0000256" key="1">
    <source>
        <dbReference type="ARBA" id="ARBA00001968"/>
    </source>
</evidence>
<evidence type="ECO:0000256" key="7">
    <source>
        <dbReference type="ARBA" id="ARBA00023242"/>
    </source>
</evidence>
<evidence type="ECO:0000256" key="4">
    <source>
        <dbReference type="ARBA" id="ARBA00022722"/>
    </source>
</evidence>
<dbReference type="EMBL" id="JANPWB010000010">
    <property type="protein sequence ID" value="KAJ1145998.1"/>
    <property type="molecule type" value="Genomic_DNA"/>
</dbReference>
<comment type="caution">
    <text evidence="9">The sequence shown here is derived from an EMBL/GenBank/DDBJ whole genome shotgun (WGS) entry which is preliminary data.</text>
</comment>
<evidence type="ECO:0000313" key="10">
    <source>
        <dbReference type="Proteomes" id="UP001066276"/>
    </source>
</evidence>
<comment type="similarity">
    <text evidence="3">Belongs to the HARBI1 family.</text>
</comment>
<dbReference type="GO" id="GO:0016787">
    <property type="term" value="F:hydrolase activity"/>
    <property type="evidence" value="ECO:0007669"/>
    <property type="project" value="UniProtKB-KW"/>
</dbReference>
<organism evidence="9 10">
    <name type="scientific">Pleurodeles waltl</name>
    <name type="common">Iberian ribbed newt</name>
    <dbReference type="NCBI Taxonomy" id="8319"/>
    <lineage>
        <taxon>Eukaryota</taxon>
        <taxon>Metazoa</taxon>
        <taxon>Chordata</taxon>
        <taxon>Craniata</taxon>
        <taxon>Vertebrata</taxon>
        <taxon>Euteleostomi</taxon>
        <taxon>Amphibia</taxon>
        <taxon>Batrachia</taxon>
        <taxon>Caudata</taxon>
        <taxon>Salamandroidea</taxon>
        <taxon>Salamandridae</taxon>
        <taxon>Pleurodelinae</taxon>
        <taxon>Pleurodeles</taxon>
    </lineage>
</organism>
<keyword evidence="6" id="KW-0378">Hydrolase</keyword>
<feature type="domain" description="DDE Tnp4" evidence="8">
    <location>
        <begin position="52"/>
        <end position="132"/>
    </location>
</feature>
<keyword evidence="4" id="KW-0540">Nuclease</keyword>
<reference evidence="9" key="1">
    <citation type="journal article" date="2022" name="bioRxiv">
        <title>Sequencing and chromosome-scale assembly of the giantPleurodeles waltlgenome.</title>
        <authorList>
            <person name="Brown T."/>
            <person name="Elewa A."/>
            <person name="Iarovenko S."/>
            <person name="Subramanian E."/>
            <person name="Araus A.J."/>
            <person name="Petzold A."/>
            <person name="Susuki M."/>
            <person name="Suzuki K.-i.T."/>
            <person name="Hayashi T."/>
            <person name="Toyoda A."/>
            <person name="Oliveira C."/>
            <person name="Osipova E."/>
            <person name="Leigh N.D."/>
            <person name="Simon A."/>
            <person name="Yun M.H."/>
        </authorList>
    </citation>
    <scope>NUCLEOTIDE SEQUENCE</scope>
    <source>
        <strain evidence="9">20211129_DDA</strain>
        <tissue evidence="9">Liver</tissue>
    </source>
</reference>
<comment type="subcellular location">
    <subcellularLocation>
        <location evidence="2">Nucleus</location>
    </subcellularLocation>
</comment>
<protein>
    <recommendedName>
        <fullName evidence="8">DDE Tnp4 domain-containing protein</fullName>
    </recommendedName>
</protein>
<evidence type="ECO:0000256" key="6">
    <source>
        <dbReference type="ARBA" id="ARBA00022801"/>
    </source>
</evidence>
<dbReference type="InterPro" id="IPR045249">
    <property type="entry name" value="HARBI1-like"/>
</dbReference>
<dbReference type="GO" id="GO:0046872">
    <property type="term" value="F:metal ion binding"/>
    <property type="evidence" value="ECO:0007669"/>
    <property type="project" value="UniProtKB-KW"/>
</dbReference>
<evidence type="ECO:0000313" key="9">
    <source>
        <dbReference type="EMBL" id="KAJ1145998.1"/>
    </source>
</evidence>
<dbReference type="Proteomes" id="UP001066276">
    <property type="component" value="Chromosome 6"/>
</dbReference>
<evidence type="ECO:0000256" key="3">
    <source>
        <dbReference type="ARBA" id="ARBA00006958"/>
    </source>
</evidence>
<name>A0AAV7R5H5_PLEWA</name>
<dbReference type="Pfam" id="PF13359">
    <property type="entry name" value="DDE_Tnp_4"/>
    <property type="match status" value="1"/>
</dbReference>
<dbReference type="AlphaFoldDB" id="A0AAV7R5H5"/>
<accession>A0AAV7R5H5</accession>
<evidence type="ECO:0000259" key="8">
    <source>
        <dbReference type="Pfam" id="PF13359"/>
    </source>
</evidence>
<dbReference type="PANTHER" id="PTHR22930">
    <property type="match status" value="1"/>
</dbReference>
<dbReference type="GO" id="GO:0004518">
    <property type="term" value="F:nuclease activity"/>
    <property type="evidence" value="ECO:0007669"/>
    <property type="project" value="UniProtKB-KW"/>
</dbReference>
<keyword evidence="5" id="KW-0479">Metal-binding</keyword>
<dbReference type="PANTHER" id="PTHR22930:SF267">
    <property type="entry name" value="NUCLEASE HARBI1-RELATED"/>
    <property type="match status" value="1"/>
</dbReference>
<dbReference type="GO" id="GO:0005634">
    <property type="term" value="C:nucleus"/>
    <property type="evidence" value="ECO:0007669"/>
    <property type="project" value="UniProtKB-SubCell"/>
</dbReference>
<keyword evidence="7" id="KW-0539">Nucleus</keyword>
<proteinExistence type="inferred from homology"/>
<sequence length="182" mass="20559">MVVRVVIARERCVVMGVLVMETVADDVVHAGVSGDETGREVEDVEEGDTVEEVDVGDSGYPNLSWLPTPVRNARTRAEKRYNEAHGRTRCIIERTFGLLNARFRCLHLTGVSLYYSPKKVCQIIVTCCMLHNLALRHHVPFLLEDELGDDLVAAVEPVDSEKEEAEEEDIDNRTNIIMQYFK</sequence>
<evidence type="ECO:0000256" key="2">
    <source>
        <dbReference type="ARBA" id="ARBA00004123"/>
    </source>
</evidence>
<comment type="cofactor">
    <cofactor evidence="1">
        <name>a divalent metal cation</name>
        <dbReference type="ChEBI" id="CHEBI:60240"/>
    </cofactor>
</comment>
<dbReference type="InterPro" id="IPR027806">
    <property type="entry name" value="HARBI1_dom"/>
</dbReference>